<proteinExistence type="predicted"/>
<feature type="chain" id="PRO_5041220661" evidence="2">
    <location>
        <begin position="17"/>
        <end position="134"/>
    </location>
</feature>
<keyword evidence="1" id="KW-1133">Transmembrane helix</keyword>
<reference evidence="3" key="1">
    <citation type="submission" date="2023-06" db="EMBL/GenBank/DDBJ databases">
        <title>Genomic analysis of the entomopathogenic nematode Steinernema hermaphroditum.</title>
        <authorList>
            <person name="Schwarz E.M."/>
            <person name="Heppert J.K."/>
            <person name="Baniya A."/>
            <person name="Schwartz H.T."/>
            <person name="Tan C.-H."/>
            <person name="Antoshechkin I."/>
            <person name="Sternberg P.W."/>
            <person name="Goodrich-Blair H."/>
            <person name="Dillman A.R."/>
        </authorList>
    </citation>
    <scope>NUCLEOTIDE SEQUENCE</scope>
    <source>
        <strain evidence="3">PS9179</strain>
        <tissue evidence="3">Whole animal</tissue>
    </source>
</reference>
<keyword evidence="1" id="KW-0472">Membrane</keyword>
<keyword evidence="4" id="KW-1185">Reference proteome</keyword>
<evidence type="ECO:0000313" key="3">
    <source>
        <dbReference type="EMBL" id="KAK0407262.1"/>
    </source>
</evidence>
<gene>
    <name evidence="3" type="ORF">QR680_019108</name>
</gene>
<sequence length="134" mass="14394">MLQLILWPLMASLLVAKPIPASLPTAPTHNGTTEAPVTAAKTLMNASMPLETTSNATATTNATSAYDVTEATAMTSEKTTLDPKYVAKKIIAFWYVVGFAAFLLFALVTTVIVCATVRVKVYNEKLVNVLFPDQ</sequence>
<accession>A0AA39HM93</accession>
<evidence type="ECO:0000313" key="4">
    <source>
        <dbReference type="Proteomes" id="UP001175271"/>
    </source>
</evidence>
<keyword evidence="2" id="KW-0732">Signal</keyword>
<evidence type="ECO:0000256" key="1">
    <source>
        <dbReference type="SAM" id="Phobius"/>
    </source>
</evidence>
<comment type="caution">
    <text evidence="3">The sequence shown here is derived from an EMBL/GenBank/DDBJ whole genome shotgun (WGS) entry which is preliminary data.</text>
</comment>
<keyword evidence="1" id="KW-0812">Transmembrane</keyword>
<evidence type="ECO:0000256" key="2">
    <source>
        <dbReference type="SAM" id="SignalP"/>
    </source>
</evidence>
<feature type="transmembrane region" description="Helical" evidence="1">
    <location>
        <begin position="92"/>
        <end position="117"/>
    </location>
</feature>
<name>A0AA39HM93_9BILA</name>
<organism evidence="3 4">
    <name type="scientific">Steinernema hermaphroditum</name>
    <dbReference type="NCBI Taxonomy" id="289476"/>
    <lineage>
        <taxon>Eukaryota</taxon>
        <taxon>Metazoa</taxon>
        <taxon>Ecdysozoa</taxon>
        <taxon>Nematoda</taxon>
        <taxon>Chromadorea</taxon>
        <taxon>Rhabditida</taxon>
        <taxon>Tylenchina</taxon>
        <taxon>Panagrolaimomorpha</taxon>
        <taxon>Strongyloidoidea</taxon>
        <taxon>Steinernematidae</taxon>
        <taxon>Steinernema</taxon>
    </lineage>
</organism>
<feature type="signal peptide" evidence="2">
    <location>
        <begin position="1"/>
        <end position="16"/>
    </location>
</feature>
<dbReference type="Proteomes" id="UP001175271">
    <property type="component" value="Unassembled WGS sequence"/>
</dbReference>
<dbReference type="AlphaFoldDB" id="A0AA39HM93"/>
<dbReference type="EMBL" id="JAUCMV010000004">
    <property type="protein sequence ID" value="KAK0407262.1"/>
    <property type="molecule type" value="Genomic_DNA"/>
</dbReference>
<protein>
    <submittedName>
        <fullName evidence="3">Uncharacterized protein</fullName>
    </submittedName>
</protein>